<evidence type="ECO:0000256" key="1">
    <source>
        <dbReference type="ARBA" id="ARBA00004498"/>
    </source>
</evidence>
<gene>
    <name evidence="7" type="primary">C1QB</name>
</gene>
<dbReference type="AlphaFoldDB" id="A0A3P8Y2U0"/>
<reference evidence="7" key="4">
    <citation type="submission" date="2025-09" db="UniProtKB">
        <authorList>
            <consortium name="Ensembl"/>
        </authorList>
    </citation>
    <scope>IDENTIFICATION</scope>
</reference>
<dbReference type="PANTHER" id="PTHR15427">
    <property type="entry name" value="EMILIN ELASTIN MICROFIBRIL INTERFACE-LOCATED PROTEIN ELASTIN MICROFIBRIL INTERFACER"/>
    <property type="match status" value="1"/>
</dbReference>
<dbReference type="Gene3D" id="2.60.120.40">
    <property type="match status" value="1"/>
</dbReference>
<dbReference type="STRING" id="8010.ENSELUP00000010983"/>
<dbReference type="PROSITE" id="PS50871">
    <property type="entry name" value="C1Q"/>
    <property type="match status" value="1"/>
</dbReference>
<dbReference type="SMART" id="SM00110">
    <property type="entry name" value="C1Q"/>
    <property type="match status" value="1"/>
</dbReference>
<dbReference type="Proteomes" id="UP000265140">
    <property type="component" value="Chromosome 7"/>
</dbReference>
<feature type="signal peptide" evidence="5">
    <location>
        <begin position="1"/>
        <end position="25"/>
    </location>
</feature>
<evidence type="ECO:0000256" key="3">
    <source>
        <dbReference type="ARBA" id="ARBA00022530"/>
    </source>
</evidence>
<evidence type="ECO:0000259" key="6">
    <source>
        <dbReference type="PROSITE" id="PS50871"/>
    </source>
</evidence>
<reference evidence="7" key="3">
    <citation type="submission" date="2025-08" db="UniProtKB">
        <authorList>
            <consortium name="Ensembl"/>
        </authorList>
    </citation>
    <scope>IDENTIFICATION</scope>
</reference>
<sequence length="248" mass="26142">MATWWLTSRIAAMVSILISLPSHVAMDTSCNAFRGYPGVPGVPGRHGADGKDGPKGERGDPGESGWGGMGLKGEQGEVGPPGRSGLQGDPGRPGPQGPPGKPGLKGSPSSVVGSTVTSYFSYKRNTVQPPSKNAAMRFDGPILSGLNQSLEGNSLRDGVFTCSIPGMYFFTYHVSAKNMICLNIKKGEETMLGFCDSSPGFLVTSGSIVMELLEGDQVALYLTDYNNIITKEERADNTFTGLLLFPTS</sequence>
<dbReference type="Ensembl" id="ENSELUT00000001229.3">
    <property type="protein sequence ID" value="ENSELUP00000010983.1"/>
    <property type="gene ID" value="ENSELUG00000011414.3"/>
</dbReference>
<dbReference type="PRINTS" id="PR00007">
    <property type="entry name" value="COMPLEMNTC1Q"/>
</dbReference>
<feature type="compositionally biased region" description="Gly residues" evidence="4">
    <location>
        <begin position="62"/>
        <end position="73"/>
    </location>
</feature>
<reference evidence="8" key="1">
    <citation type="journal article" date="2014" name="PLoS ONE">
        <title>The genome and linkage map of the northern pike (Esox lucius): conserved synteny revealed between the salmonid sister group and the Neoteleostei.</title>
        <authorList>
            <person name="Rondeau E.B."/>
            <person name="Minkley D.R."/>
            <person name="Leong J.S."/>
            <person name="Messmer A.M."/>
            <person name="Jantzen J.R."/>
            <person name="von Schalburg K.R."/>
            <person name="Lemon C."/>
            <person name="Bird N.H."/>
            <person name="Koop B.F."/>
        </authorList>
    </citation>
    <scope>NUCLEOTIDE SEQUENCE</scope>
</reference>
<dbReference type="OMA" id="CDTSEGF"/>
<dbReference type="KEGG" id="els:105005630"/>
<reference evidence="7" key="2">
    <citation type="submission" date="2020-02" db="EMBL/GenBank/DDBJ databases">
        <title>Esox lucius (northern pike) genome, fEsoLuc1, primary haplotype.</title>
        <authorList>
            <person name="Myers G."/>
            <person name="Karagic N."/>
            <person name="Meyer A."/>
            <person name="Pippel M."/>
            <person name="Reichard M."/>
            <person name="Winkler S."/>
            <person name="Tracey A."/>
            <person name="Sims Y."/>
            <person name="Howe K."/>
            <person name="Rhie A."/>
            <person name="Formenti G."/>
            <person name="Durbin R."/>
            <person name="Fedrigo O."/>
            <person name="Jarvis E.D."/>
        </authorList>
    </citation>
    <scope>NUCLEOTIDE SEQUENCE [LARGE SCALE GENOMIC DNA]</scope>
</reference>
<accession>A0A3P8Y2U0</accession>
<organism evidence="7 8">
    <name type="scientific">Esox lucius</name>
    <name type="common">Northern pike</name>
    <dbReference type="NCBI Taxonomy" id="8010"/>
    <lineage>
        <taxon>Eukaryota</taxon>
        <taxon>Metazoa</taxon>
        <taxon>Chordata</taxon>
        <taxon>Craniata</taxon>
        <taxon>Vertebrata</taxon>
        <taxon>Euteleostomi</taxon>
        <taxon>Actinopterygii</taxon>
        <taxon>Neopterygii</taxon>
        <taxon>Teleostei</taxon>
        <taxon>Protacanthopterygii</taxon>
        <taxon>Esociformes</taxon>
        <taxon>Esocidae</taxon>
        <taxon>Esox</taxon>
    </lineage>
</organism>
<dbReference type="InterPro" id="IPR001073">
    <property type="entry name" value="C1q_dom"/>
</dbReference>
<dbReference type="InterPro" id="IPR008983">
    <property type="entry name" value="Tumour_necrosis_fac-like_dom"/>
</dbReference>
<name>A0A3P8Y2U0_ESOLU</name>
<dbReference type="OrthoDB" id="8964326at2759"/>
<evidence type="ECO:0000256" key="2">
    <source>
        <dbReference type="ARBA" id="ARBA00022525"/>
    </source>
</evidence>
<dbReference type="GeneID" id="105005630"/>
<dbReference type="Bgee" id="ENSELUG00000011414">
    <property type="expression patterns" value="Expressed in spleen and 14 other cell types or tissues"/>
</dbReference>
<evidence type="ECO:0000256" key="4">
    <source>
        <dbReference type="SAM" id="MobiDB-lite"/>
    </source>
</evidence>
<evidence type="ECO:0000313" key="7">
    <source>
        <dbReference type="Ensembl" id="ENSELUP00000010983.1"/>
    </source>
</evidence>
<feature type="domain" description="C1q" evidence="6">
    <location>
        <begin position="113"/>
        <end position="248"/>
    </location>
</feature>
<dbReference type="SUPFAM" id="SSF49842">
    <property type="entry name" value="TNF-like"/>
    <property type="match status" value="1"/>
</dbReference>
<feature type="compositionally biased region" description="Low complexity" evidence="4">
    <location>
        <begin position="102"/>
        <end position="112"/>
    </location>
</feature>
<dbReference type="InterPro" id="IPR050392">
    <property type="entry name" value="Collagen/C1q_domain"/>
</dbReference>
<dbReference type="PANTHER" id="PTHR15427:SF43">
    <property type="entry name" value="COMPLEMENT COMPONENT 1, Q SUBCOMPONENT, B CHAIN PRECURSOR"/>
    <property type="match status" value="1"/>
</dbReference>
<keyword evidence="2" id="KW-0964">Secreted</keyword>
<dbReference type="GeneTree" id="ENSGT00940000161091"/>
<evidence type="ECO:0000313" key="8">
    <source>
        <dbReference type="Proteomes" id="UP000265140"/>
    </source>
</evidence>
<evidence type="ECO:0000256" key="5">
    <source>
        <dbReference type="SAM" id="SignalP"/>
    </source>
</evidence>
<comment type="subcellular location">
    <subcellularLocation>
        <location evidence="1">Secreted</location>
        <location evidence="1">Extracellular space</location>
        <location evidence="1">Extracellular matrix</location>
    </subcellularLocation>
</comment>
<proteinExistence type="predicted"/>
<dbReference type="Pfam" id="PF00386">
    <property type="entry name" value="C1q"/>
    <property type="match status" value="1"/>
</dbReference>
<keyword evidence="3" id="KW-0272">Extracellular matrix</keyword>
<dbReference type="InParanoid" id="A0A3P8Y2U0"/>
<feature type="region of interest" description="Disordered" evidence="4">
    <location>
        <begin position="41"/>
        <end position="112"/>
    </location>
</feature>
<feature type="chain" id="PRO_5018077396" description="C1q domain-containing protein" evidence="5">
    <location>
        <begin position="26"/>
        <end position="248"/>
    </location>
</feature>
<feature type="compositionally biased region" description="Pro residues" evidence="4">
    <location>
        <begin position="92"/>
        <end position="101"/>
    </location>
</feature>
<keyword evidence="5" id="KW-0732">Signal</keyword>
<keyword evidence="8" id="KW-1185">Reference proteome</keyword>
<protein>
    <recommendedName>
        <fullName evidence="6">C1q domain-containing protein</fullName>
    </recommendedName>
</protein>
<feature type="compositionally biased region" description="Basic and acidic residues" evidence="4">
    <location>
        <begin position="46"/>
        <end position="61"/>
    </location>
</feature>